<dbReference type="Gene3D" id="3.90.180.10">
    <property type="entry name" value="Medium-chain alcohol dehydrogenases, catalytic domain"/>
    <property type="match status" value="1"/>
</dbReference>
<feature type="domain" description="Enoyl reductase (ER)" evidence="7">
    <location>
        <begin position="12"/>
        <end position="372"/>
    </location>
</feature>
<gene>
    <name evidence="8" type="ORF">E3E12_02495</name>
</gene>
<dbReference type="FunFam" id="3.40.50.720:FF:000003">
    <property type="entry name" value="S-(hydroxymethyl)glutathione dehydrogenase"/>
    <property type="match status" value="1"/>
</dbReference>
<keyword evidence="4" id="KW-0560">Oxidoreductase</keyword>
<dbReference type="Pfam" id="PF08240">
    <property type="entry name" value="ADH_N"/>
    <property type="match status" value="1"/>
</dbReference>
<dbReference type="SMART" id="SM00829">
    <property type="entry name" value="PKS_ER"/>
    <property type="match status" value="1"/>
</dbReference>
<dbReference type="RefSeq" id="WP_141444012.1">
    <property type="nucleotide sequence ID" value="NZ_CP038231.1"/>
</dbReference>
<keyword evidence="5" id="KW-0520">NAD</keyword>
<dbReference type="GO" id="GO:0005829">
    <property type="term" value="C:cytosol"/>
    <property type="evidence" value="ECO:0007669"/>
    <property type="project" value="TreeGrafter"/>
</dbReference>
<name>A0A4Y6UBK4_9PROT</name>
<evidence type="ECO:0000256" key="1">
    <source>
        <dbReference type="ARBA" id="ARBA00001947"/>
    </source>
</evidence>
<evidence type="ECO:0000313" key="9">
    <source>
        <dbReference type="Proteomes" id="UP000318709"/>
    </source>
</evidence>
<dbReference type="InterPro" id="IPR002328">
    <property type="entry name" value="ADH_Zn_CS"/>
</dbReference>
<dbReference type="KEGG" id="swf:E3E12_02495"/>
<dbReference type="InterPro" id="IPR036291">
    <property type="entry name" value="NAD(P)-bd_dom_sf"/>
</dbReference>
<evidence type="ECO:0000259" key="7">
    <source>
        <dbReference type="SMART" id="SM00829"/>
    </source>
</evidence>
<protein>
    <submittedName>
        <fullName evidence="8">Alcohol dehydrogenase catalytic domain-containing protein</fullName>
    </submittedName>
</protein>
<evidence type="ECO:0000313" key="8">
    <source>
        <dbReference type="EMBL" id="QDH14310.1"/>
    </source>
</evidence>
<dbReference type="InterPro" id="IPR013154">
    <property type="entry name" value="ADH-like_N"/>
</dbReference>
<evidence type="ECO:0000256" key="4">
    <source>
        <dbReference type="ARBA" id="ARBA00023002"/>
    </source>
</evidence>
<dbReference type="PROSITE" id="PS00059">
    <property type="entry name" value="ADH_ZINC"/>
    <property type="match status" value="1"/>
</dbReference>
<accession>A0A4Y6UBK4</accession>
<reference evidence="8 9" key="1">
    <citation type="submission" date="2019-03" db="EMBL/GenBank/DDBJ databases">
        <title>The complete genome sequence of Swingsia_sp. F3b2 LMG30590(T).</title>
        <authorList>
            <person name="Chua K.-O."/>
            <person name="Chan K.-G."/>
            <person name="See-Too W.-S."/>
        </authorList>
    </citation>
    <scope>NUCLEOTIDE SEQUENCE [LARGE SCALE GENOMIC DNA]</scope>
    <source>
        <strain evidence="8 9">F3b2</strain>
    </source>
</reference>
<dbReference type="FunFam" id="3.90.180.10:FF:000067">
    <property type="entry name" value="alcohol dehydrogenase 1-like isoform X1"/>
    <property type="match status" value="1"/>
</dbReference>
<dbReference type="AlphaFoldDB" id="A0A4Y6UBK4"/>
<dbReference type="GO" id="GO:0051903">
    <property type="term" value="F:S-(hydroxymethyl)glutathione dehydrogenase [NAD(P)+] activity"/>
    <property type="evidence" value="ECO:0007669"/>
    <property type="project" value="TreeGrafter"/>
</dbReference>
<keyword evidence="2 6" id="KW-0479">Metal-binding</keyword>
<keyword evidence="9" id="KW-1185">Reference proteome</keyword>
<dbReference type="Proteomes" id="UP000318709">
    <property type="component" value="Chromosome"/>
</dbReference>
<dbReference type="InterPro" id="IPR020843">
    <property type="entry name" value="ER"/>
</dbReference>
<dbReference type="Pfam" id="PF00107">
    <property type="entry name" value="ADH_zinc_N"/>
    <property type="match status" value="1"/>
</dbReference>
<dbReference type="SUPFAM" id="SSF50129">
    <property type="entry name" value="GroES-like"/>
    <property type="match status" value="1"/>
</dbReference>
<organism evidence="8 9">
    <name type="scientific">Formicincola oecophyllae</name>
    <dbReference type="NCBI Taxonomy" id="2558361"/>
    <lineage>
        <taxon>Bacteria</taxon>
        <taxon>Pseudomonadati</taxon>
        <taxon>Pseudomonadota</taxon>
        <taxon>Alphaproteobacteria</taxon>
        <taxon>Acetobacterales</taxon>
        <taxon>Acetobacteraceae</taxon>
        <taxon>Formicincola</taxon>
    </lineage>
</organism>
<proteinExistence type="inferred from homology"/>
<evidence type="ECO:0000256" key="3">
    <source>
        <dbReference type="ARBA" id="ARBA00022833"/>
    </source>
</evidence>
<dbReference type="SUPFAM" id="SSF51735">
    <property type="entry name" value="NAD(P)-binding Rossmann-fold domains"/>
    <property type="match status" value="1"/>
</dbReference>
<comment type="similarity">
    <text evidence="6">Belongs to the zinc-containing alcohol dehydrogenase family.</text>
</comment>
<dbReference type="PANTHER" id="PTHR43880:SF12">
    <property type="entry name" value="ALCOHOL DEHYDROGENASE CLASS-3"/>
    <property type="match status" value="1"/>
</dbReference>
<dbReference type="Gene3D" id="3.40.50.720">
    <property type="entry name" value="NAD(P)-binding Rossmann-like Domain"/>
    <property type="match status" value="1"/>
</dbReference>
<dbReference type="GO" id="GO:0046294">
    <property type="term" value="P:formaldehyde catabolic process"/>
    <property type="evidence" value="ECO:0007669"/>
    <property type="project" value="TreeGrafter"/>
</dbReference>
<evidence type="ECO:0000256" key="6">
    <source>
        <dbReference type="RuleBase" id="RU361277"/>
    </source>
</evidence>
<dbReference type="PANTHER" id="PTHR43880">
    <property type="entry name" value="ALCOHOL DEHYDROGENASE"/>
    <property type="match status" value="1"/>
</dbReference>
<sequence>MDVRAAIALEPGKPLIVDTVQLEEPHPGEVLIEIFSTGICHTDAYTLSGKDPEGKFPVILGHEGAGIVRQVGEGVTSVKPGDHVIPVYIPECRQCVMCLSGKTNLCIAIRKTQGEGLMPDGTTRFSYKGKPVFTYMGCSTFANYTVVPEIAVAKINDDAPFSSVCYVGCGVTTGVGSAMWGAKVEPNSTVVVTGLGGVGLNVIQGCRMMGARKIIGVDINPAKAEMARRFGMTDFVNPKEIDNGNLDALRDHLIKMCGGWGADYTFECTGNTQLMDCMLETAHRGWGLACVIGVAAAGEKIGVRPFQLITGRRWIGTAFGHARGRTDTPKIVDMYMNGQIDVDSLITARIPLSEINEAFEMMKRGEGIRTVVDYSL</sequence>
<dbReference type="InterPro" id="IPR013149">
    <property type="entry name" value="ADH-like_C"/>
</dbReference>
<dbReference type="InterPro" id="IPR011032">
    <property type="entry name" value="GroES-like_sf"/>
</dbReference>
<evidence type="ECO:0000256" key="2">
    <source>
        <dbReference type="ARBA" id="ARBA00022723"/>
    </source>
</evidence>
<dbReference type="OrthoDB" id="9770544at2"/>
<dbReference type="EMBL" id="CP038231">
    <property type="protein sequence ID" value="QDH14310.1"/>
    <property type="molecule type" value="Genomic_DNA"/>
</dbReference>
<keyword evidence="3 6" id="KW-0862">Zinc</keyword>
<comment type="cofactor">
    <cofactor evidence="1 6">
        <name>Zn(2+)</name>
        <dbReference type="ChEBI" id="CHEBI:29105"/>
    </cofactor>
</comment>
<evidence type="ECO:0000256" key="5">
    <source>
        <dbReference type="ARBA" id="ARBA00023027"/>
    </source>
</evidence>
<dbReference type="GO" id="GO:0008270">
    <property type="term" value="F:zinc ion binding"/>
    <property type="evidence" value="ECO:0007669"/>
    <property type="project" value="InterPro"/>
</dbReference>